<keyword evidence="4" id="KW-1185">Reference proteome</keyword>
<organism evidence="3 4">
    <name type="scientific">Eubacterium ruminantium</name>
    <dbReference type="NCBI Taxonomy" id="42322"/>
    <lineage>
        <taxon>Bacteria</taxon>
        <taxon>Bacillati</taxon>
        <taxon>Bacillota</taxon>
        <taxon>Clostridia</taxon>
        <taxon>Eubacteriales</taxon>
        <taxon>Eubacteriaceae</taxon>
        <taxon>Eubacterium</taxon>
    </lineage>
</organism>
<evidence type="ECO:0000313" key="4">
    <source>
        <dbReference type="Proteomes" id="UP000189857"/>
    </source>
</evidence>
<feature type="compositionally biased region" description="Basic and acidic residues" evidence="1">
    <location>
        <begin position="1"/>
        <end position="23"/>
    </location>
</feature>
<protein>
    <recommendedName>
        <fullName evidence="5">DUF1189 domain-containing protein</fullName>
    </recommendedName>
</protein>
<feature type="transmembrane region" description="Helical" evidence="2">
    <location>
        <begin position="58"/>
        <end position="80"/>
    </location>
</feature>
<dbReference type="InterPro" id="IPR009574">
    <property type="entry name" value="DUF1189"/>
</dbReference>
<evidence type="ECO:0000313" key="3">
    <source>
        <dbReference type="EMBL" id="SJZ35981.1"/>
    </source>
</evidence>
<evidence type="ECO:0008006" key="5">
    <source>
        <dbReference type="Google" id="ProtNLM"/>
    </source>
</evidence>
<dbReference type="AlphaFoldDB" id="A0A1T4K0M5"/>
<evidence type="ECO:0000256" key="1">
    <source>
        <dbReference type="SAM" id="MobiDB-lite"/>
    </source>
</evidence>
<accession>A0A1T4K0M5</accession>
<dbReference type="RefSeq" id="WP_078785770.1">
    <property type="nucleotide sequence ID" value="NZ_FMTO01000002.1"/>
</dbReference>
<keyword evidence="2" id="KW-0472">Membrane</keyword>
<dbReference type="OrthoDB" id="2080728at2"/>
<keyword evidence="2" id="KW-1133">Transmembrane helix</keyword>
<dbReference type="Pfam" id="PF06691">
    <property type="entry name" value="DUF1189"/>
    <property type="match status" value="1"/>
</dbReference>
<keyword evidence="2" id="KW-0812">Transmembrane</keyword>
<name>A0A1T4K0M5_9FIRM</name>
<feature type="region of interest" description="Disordered" evidence="1">
    <location>
        <begin position="1"/>
        <end position="24"/>
    </location>
</feature>
<dbReference type="Proteomes" id="UP000189857">
    <property type="component" value="Unassembled WGS sequence"/>
</dbReference>
<reference evidence="3 4" key="1">
    <citation type="submission" date="2017-02" db="EMBL/GenBank/DDBJ databases">
        <authorList>
            <person name="Peterson S.W."/>
        </authorList>
    </citation>
    <scope>NUCLEOTIDE SEQUENCE [LARGE SCALE GENOMIC DNA]</scope>
    <source>
        <strain evidence="3 4">ATCC 17233</strain>
    </source>
</reference>
<proteinExistence type="predicted"/>
<feature type="transmembrane region" description="Helical" evidence="2">
    <location>
        <begin position="184"/>
        <end position="210"/>
    </location>
</feature>
<gene>
    <name evidence="3" type="ORF">SAMN02745110_00075</name>
</gene>
<sequence>MKEDDIRRLEPDRSDDNDYDNEKISNSNNLIQMIYQAIAQPKGYRDFLDLSKRRFKRFIIIIVFMVALMLMGLNIIIFILNVGGFKNFFEKKMPEFVVKNDQIVSEGTFDIRMGEFRIYFDTTEDSVPISKLKDGYTYITIGKSKIRVMNQGTNGRYYSSFAWNVSEIFANGTNNNTFVQATPFVYIGLILAFIIRMGLVFLKYWILAFFYGFYAKGLNAVTGNIHTEQEITRICLVSQTLGILLVNLNHALNAPLPPLLVSFIGIFLTFRRISAYFSNYIGDKELNA</sequence>
<evidence type="ECO:0000256" key="2">
    <source>
        <dbReference type="SAM" id="Phobius"/>
    </source>
</evidence>
<dbReference type="EMBL" id="FUXA01000003">
    <property type="protein sequence ID" value="SJZ35981.1"/>
    <property type="molecule type" value="Genomic_DNA"/>
</dbReference>